<feature type="chain" id="PRO_5034812456" description="DNA excision repair protein ERCC-6-like 2" evidence="6">
    <location>
        <begin position="18"/>
        <end position="979"/>
    </location>
</feature>
<dbReference type="InterPro" id="IPR014001">
    <property type="entry name" value="Helicase_ATP-bd"/>
</dbReference>
<dbReference type="InterPro" id="IPR049730">
    <property type="entry name" value="SNF2/RAD54-like_C"/>
</dbReference>
<sequence length="979" mass="112350">MFLLLQIFLIVAPLSVLYNWKEELDVWGYFKVIVLHGNRKEHELNRIKQGKCEIVLTNYEALRLYLNELNSLQWSAVIADEVHRIKNPKSQITQTMKALTCKVRLGLTGTILQNNMKELWCVMDWAVPGLLGSEAHFKTEFSDPVELGQRHTATRRELATGRKAMTKLAQKLSGYFLRRTKALISDQLPKKEDRMVYCYLTEFQRMVYKTVLETEDVQLVLRACDACSCNSGHKRKNCCYKTNAHGETMNALYFSYLTVLRKIANHAALLQTENTSKRQEAYITRICNHVFSKFPDFVDLSKNAAFETLSDPKYSGKMKVLQKLLNHFRKNKDKVLLFSFSTKLLDVLEQYCMASGLDYRRLDGNTKAEDRVKIVKEFNSMEEVNICLVSTMAGGLGLNFVGANIVILFDPTWNPANDLQAIDRAYRIGQRRNVKVFRLISLGTVEEMIYLRQIYKQQLHCVAIGSKNAKRYFKAVQGSREHQGELFGIRNLFRFQDHGSCLTKEILEREGQVEAGVMTAATWLKEGSRPHEVEIINNNTECDYEDQDTKPLEREGLECPSDFSDEEHEKKSKVQAIRKRNYKAKHDKVAEGQLSLQQCGFPKLLEKKTRTAEDGGCIGMSIDENAHHRFMREKSRGKRQEKYGEIANRASPVLPCSEEKKDQLKNMHNSNKDGIVMDIDDNSSENDIIFPSQFPNGQESIKVFQETARNCDVLAAEKMPLQKHLTSEECDVNVLPFSKIKPFENIQKITARNEVSDVSDESEDIEMSISGKTRKEISLLKLNADSQIIEEYSSEEEHFPVKKVNASTKKLMLKGSRNGMEMMSRFSPHLNYPSMTLRTHSNSSRWQSSLSKESPSSQGQKIGSLDGLFDNVAEVPYVHSNQHVVGASKAENKMSRWAVRDVFELQQFSQLPANIAVCRAKVKIKKNQKGTPTCLFHMLNQKLKSICFFCNFPFSPTFNHKYNFRSRELKGYRYSRNLF</sequence>
<evidence type="ECO:0008006" key="11">
    <source>
        <dbReference type="Google" id="ProtNLM"/>
    </source>
</evidence>
<dbReference type="Pfam" id="PF00271">
    <property type="entry name" value="Helicase_C"/>
    <property type="match status" value="1"/>
</dbReference>
<dbReference type="InterPro" id="IPR001650">
    <property type="entry name" value="Helicase_C-like"/>
</dbReference>
<dbReference type="InterPro" id="IPR038718">
    <property type="entry name" value="SNF2-like_sf"/>
</dbReference>
<proteinExistence type="predicted"/>
<dbReference type="Pfam" id="PF14773">
    <property type="entry name" value="VIGSSK"/>
    <property type="match status" value="1"/>
</dbReference>
<keyword evidence="3" id="KW-0547">Nucleotide-binding</keyword>
<keyword evidence="6" id="KW-0732">Signal</keyword>
<dbReference type="Gene3D" id="3.40.50.300">
    <property type="entry name" value="P-loop containing nucleotide triphosphate hydrolases"/>
    <property type="match status" value="1"/>
</dbReference>
<protein>
    <recommendedName>
        <fullName evidence="11">DNA excision repair protein ERCC-6-like 2</fullName>
    </recommendedName>
</protein>
<evidence type="ECO:0000259" key="7">
    <source>
        <dbReference type="PROSITE" id="PS51192"/>
    </source>
</evidence>
<evidence type="ECO:0000256" key="2">
    <source>
        <dbReference type="ARBA" id="ARBA00022801"/>
    </source>
</evidence>
<keyword evidence="2" id="KW-0378">Hydrolase</keyword>
<dbReference type="GO" id="GO:0097680">
    <property type="term" value="P:double-strand break repair via classical nonhomologous end joining"/>
    <property type="evidence" value="ECO:0007669"/>
    <property type="project" value="Ensembl"/>
</dbReference>
<dbReference type="OrthoDB" id="448448at2759"/>
<dbReference type="FunFam" id="3.40.50.10810:FF:000019">
    <property type="entry name" value="DNA excision repair protein ERCC-6-like 2 isoform X1"/>
    <property type="match status" value="1"/>
</dbReference>
<evidence type="ECO:0000256" key="3">
    <source>
        <dbReference type="ARBA" id="ARBA00022806"/>
    </source>
</evidence>
<feature type="signal peptide" evidence="6">
    <location>
        <begin position="1"/>
        <end position="17"/>
    </location>
</feature>
<feature type="domain" description="Helicase C-terminal" evidence="8">
    <location>
        <begin position="320"/>
        <end position="470"/>
    </location>
</feature>
<evidence type="ECO:0000256" key="1">
    <source>
        <dbReference type="ARBA" id="ARBA00004123"/>
    </source>
</evidence>
<dbReference type="AlphaFoldDB" id="A0A8C6YC02"/>
<evidence type="ECO:0000259" key="8">
    <source>
        <dbReference type="PROSITE" id="PS51194"/>
    </source>
</evidence>
<keyword evidence="3" id="KW-0067">ATP-binding</keyword>
<dbReference type="GeneTree" id="ENSGT00940000161328"/>
<keyword evidence="3" id="KW-0347">Helicase</keyword>
<evidence type="ECO:0000256" key="5">
    <source>
        <dbReference type="SAM" id="MobiDB-lite"/>
    </source>
</evidence>
<name>A0A8C6YC02_NAJNA</name>
<dbReference type="SMART" id="SM00487">
    <property type="entry name" value="DEXDc"/>
    <property type="match status" value="1"/>
</dbReference>
<evidence type="ECO:0000313" key="9">
    <source>
        <dbReference type="Ensembl" id="ENSNNAP00000027483.1"/>
    </source>
</evidence>
<comment type="subcellular location">
    <subcellularLocation>
        <location evidence="1">Nucleus</location>
    </subcellularLocation>
</comment>
<dbReference type="InterPro" id="IPR029256">
    <property type="entry name" value="Heliccase-ass-bd"/>
</dbReference>
<dbReference type="InterPro" id="IPR000330">
    <property type="entry name" value="SNF2_N"/>
</dbReference>
<dbReference type="SUPFAM" id="SSF52540">
    <property type="entry name" value="P-loop containing nucleoside triphosphate hydrolases"/>
    <property type="match status" value="2"/>
</dbReference>
<organism evidence="9 10">
    <name type="scientific">Naja naja</name>
    <name type="common">Indian cobra</name>
    <dbReference type="NCBI Taxonomy" id="35670"/>
    <lineage>
        <taxon>Eukaryota</taxon>
        <taxon>Metazoa</taxon>
        <taxon>Chordata</taxon>
        <taxon>Craniata</taxon>
        <taxon>Vertebrata</taxon>
        <taxon>Euteleostomi</taxon>
        <taxon>Lepidosauria</taxon>
        <taxon>Squamata</taxon>
        <taxon>Bifurcata</taxon>
        <taxon>Unidentata</taxon>
        <taxon>Episquamata</taxon>
        <taxon>Toxicofera</taxon>
        <taxon>Serpentes</taxon>
        <taxon>Colubroidea</taxon>
        <taxon>Elapidae</taxon>
        <taxon>Elapinae</taxon>
        <taxon>Naja</taxon>
    </lineage>
</organism>
<dbReference type="CDD" id="cd18793">
    <property type="entry name" value="SF2_C_SNF"/>
    <property type="match status" value="1"/>
</dbReference>
<accession>A0A8C6YC02</accession>
<dbReference type="InterPro" id="IPR050496">
    <property type="entry name" value="SNF2_RAD54_helicase_repair"/>
</dbReference>
<evidence type="ECO:0000256" key="6">
    <source>
        <dbReference type="SAM" id="SignalP"/>
    </source>
</evidence>
<dbReference type="GO" id="GO:0016787">
    <property type="term" value="F:hydrolase activity"/>
    <property type="evidence" value="ECO:0007669"/>
    <property type="project" value="UniProtKB-KW"/>
</dbReference>
<reference evidence="9" key="2">
    <citation type="submission" date="2025-09" db="UniProtKB">
        <authorList>
            <consortium name="Ensembl"/>
        </authorList>
    </citation>
    <scope>IDENTIFICATION</scope>
</reference>
<dbReference type="Gene3D" id="3.40.50.10810">
    <property type="entry name" value="Tandem AAA-ATPase domain"/>
    <property type="match status" value="1"/>
</dbReference>
<dbReference type="Pfam" id="PF00176">
    <property type="entry name" value="SNF2-rel_dom"/>
    <property type="match status" value="1"/>
</dbReference>
<dbReference type="Ensembl" id="ENSNNAT00000028796.1">
    <property type="protein sequence ID" value="ENSNNAP00000027483.1"/>
    <property type="gene ID" value="ENSNNAG00000017727.1"/>
</dbReference>
<reference evidence="9" key="1">
    <citation type="submission" date="2025-08" db="UniProtKB">
        <authorList>
            <consortium name="Ensembl"/>
        </authorList>
    </citation>
    <scope>IDENTIFICATION</scope>
</reference>
<feature type="compositionally biased region" description="Polar residues" evidence="5">
    <location>
        <begin position="833"/>
        <end position="847"/>
    </location>
</feature>
<dbReference type="GO" id="GO:0004386">
    <property type="term" value="F:helicase activity"/>
    <property type="evidence" value="ECO:0007669"/>
    <property type="project" value="UniProtKB-KW"/>
</dbReference>
<feature type="region of interest" description="Disordered" evidence="5">
    <location>
        <begin position="833"/>
        <end position="861"/>
    </location>
</feature>
<evidence type="ECO:0000256" key="4">
    <source>
        <dbReference type="ARBA" id="ARBA00023242"/>
    </source>
</evidence>
<keyword evidence="4" id="KW-0539">Nucleus</keyword>
<dbReference type="PROSITE" id="PS51194">
    <property type="entry name" value="HELICASE_CTER"/>
    <property type="match status" value="1"/>
</dbReference>
<keyword evidence="10" id="KW-1185">Reference proteome</keyword>
<dbReference type="GO" id="GO:0005524">
    <property type="term" value="F:ATP binding"/>
    <property type="evidence" value="ECO:0007669"/>
    <property type="project" value="InterPro"/>
</dbReference>
<dbReference type="GO" id="GO:0005634">
    <property type="term" value="C:nucleus"/>
    <property type="evidence" value="ECO:0007669"/>
    <property type="project" value="UniProtKB-SubCell"/>
</dbReference>
<dbReference type="PROSITE" id="PS51192">
    <property type="entry name" value="HELICASE_ATP_BIND_1"/>
    <property type="match status" value="1"/>
</dbReference>
<dbReference type="Proteomes" id="UP000694559">
    <property type="component" value="Unplaced"/>
</dbReference>
<feature type="compositionally biased region" description="Low complexity" evidence="5">
    <location>
        <begin position="848"/>
        <end position="857"/>
    </location>
</feature>
<dbReference type="PANTHER" id="PTHR45629:SF7">
    <property type="entry name" value="DNA EXCISION REPAIR PROTEIN ERCC-6-RELATED"/>
    <property type="match status" value="1"/>
</dbReference>
<dbReference type="SMART" id="SM00490">
    <property type="entry name" value="HELICc"/>
    <property type="match status" value="1"/>
</dbReference>
<dbReference type="PANTHER" id="PTHR45629">
    <property type="entry name" value="SNF2/RAD54 FAMILY MEMBER"/>
    <property type="match status" value="1"/>
</dbReference>
<evidence type="ECO:0000313" key="10">
    <source>
        <dbReference type="Proteomes" id="UP000694559"/>
    </source>
</evidence>
<dbReference type="InterPro" id="IPR027417">
    <property type="entry name" value="P-loop_NTPase"/>
</dbReference>
<feature type="domain" description="Helicase ATP-binding" evidence="7">
    <location>
        <begin position="1"/>
        <end position="129"/>
    </location>
</feature>